<protein>
    <submittedName>
        <fullName evidence="1">Uncharacterized protein</fullName>
    </submittedName>
</protein>
<dbReference type="AlphaFoldDB" id="A0A0N1JGM8"/>
<comment type="caution">
    <text evidence="1">The sequence shown here is derived from an EMBL/GenBank/DDBJ whole genome shotgun (WGS) entry which is preliminary data.</text>
</comment>
<sequence length="57" mass="5584">MAGEMTAFVEMAVSGVTTVFAETGAIAAGMTTVVEAGAMAAIMDEADAVMVVVVIGS</sequence>
<evidence type="ECO:0000313" key="2">
    <source>
        <dbReference type="Proteomes" id="UP000282378"/>
    </source>
</evidence>
<evidence type="ECO:0000313" key="1">
    <source>
        <dbReference type="EMBL" id="RMM08202.1"/>
    </source>
</evidence>
<organism evidence="1 2">
    <name type="scientific">Pseudomonas syringae pv. maculicola</name>
    <dbReference type="NCBI Taxonomy" id="59511"/>
    <lineage>
        <taxon>Bacteria</taxon>
        <taxon>Pseudomonadati</taxon>
        <taxon>Pseudomonadota</taxon>
        <taxon>Gammaproteobacteria</taxon>
        <taxon>Pseudomonadales</taxon>
        <taxon>Pseudomonadaceae</taxon>
        <taxon>Pseudomonas</taxon>
    </lineage>
</organism>
<accession>A0A0N1JGM8</accession>
<dbReference type="Proteomes" id="UP000282378">
    <property type="component" value="Unassembled WGS sequence"/>
</dbReference>
<proteinExistence type="predicted"/>
<name>A0A0N1JGM8_PSEYM</name>
<gene>
    <name evidence="1" type="ORF">APX70_01584</name>
</gene>
<reference evidence="1 2" key="1">
    <citation type="submission" date="2018-08" db="EMBL/GenBank/DDBJ databases">
        <title>Recombination of ecologically and evolutionarily significant loci maintains genetic cohesion in the Pseudomonas syringae species complex.</title>
        <authorList>
            <person name="Dillon M."/>
            <person name="Thakur S."/>
            <person name="Almeida R.N.D."/>
            <person name="Weir B.S."/>
            <person name="Guttman D.S."/>
        </authorList>
    </citation>
    <scope>NUCLEOTIDE SEQUENCE [LARGE SCALE GENOMIC DNA]</scope>
    <source>
        <strain evidence="1 2">88_10</strain>
    </source>
</reference>
<dbReference type="EMBL" id="RBNL01000134">
    <property type="protein sequence ID" value="RMM08202.1"/>
    <property type="molecule type" value="Genomic_DNA"/>
</dbReference>